<organism evidence="1">
    <name type="scientific">bioreactor metagenome</name>
    <dbReference type="NCBI Taxonomy" id="1076179"/>
    <lineage>
        <taxon>unclassified sequences</taxon>
        <taxon>metagenomes</taxon>
        <taxon>ecological metagenomes</taxon>
    </lineage>
</organism>
<gene>
    <name evidence="1" type="ORF">SDC9_178045</name>
</gene>
<name>A0A645H2J8_9ZZZZ</name>
<dbReference type="AlphaFoldDB" id="A0A645H2J8"/>
<reference evidence="1" key="1">
    <citation type="submission" date="2019-08" db="EMBL/GenBank/DDBJ databases">
        <authorList>
            <person name="Kucharzyk K."/>
            <person name="Murdoch R.W."/>
            <person name="Higgins S."/>
            <person name="Loffler F."/>
        </authorList>
    </citation>
    <scope>NUCLEOTIDE SEQUENCE</scope>
</reference>
<proteinExistence type="predicted"/>
<protein>
    <submittedName>
        <fullName evidence="1">Uncharacterized protein</fullName>
    </submittedName>
</protein>
<sequence length="158" mass="17776">MRTLQHDFVATHQHGLRALGHLHAGHVVVGSRILPVPVKVNDWHGRTFAVHDVDEREVLTFIINLRVLTGLRMDVRLLVRSFGRHLGENRQQIAAVIKTHLLEQTLRRLGQVHVPAPLALPVDRHGFRGIHGPILALILGLAREELLRKLPHTSDRSG</sequence>
<accession>A0A645H2J8</accession>
<evidence type="ECO:0000313" key="1">
    <source>
        <dbReference type="EMBL" id="MPN30574.1"/>
    </source>
</evidence>
<comment type="caution">
    <text evidence="1">The sequence shown here is derived from an EMBL/GenBank/DDBJ whole genome shotgun (WGS) entry which is preliminary data.</text>
</comment>
<dbReference type="EMBL" id="VSSQ01081730">
    <property type="protein sequence ID" value="MPN30574.1"/>
    <property type="molecule type" value="Genomic_DNA"/>
</dbReference>